<dbReference type="Pfam" id="PF12158">
    <property type="entry name" value="DUF3592"/>
    <property type="match status" value="1"/>
</dbReference>
<evidence type="ECO:0000259" key="2">
    <source>
        <dbReference type="Pfam" id="PF12158"/>
    </source>
</evidence>
<accession>A0ABR9U1E2</accession>
<dbReference type="EMBL" id="JADEXF010000543">
    <property type="protein sequence ID" value="MBE9106474.1"/>
    <property type="molecule type" value="Genomic_DNA"/>
</dbReference>
<evidence type="ECO:0000256" key="1">
    <source>
        <dbReference type="SAM" id="Phobius"/>
    </source>
</evidence>
<dbReference type="InterPro" id="IPR021994">
    <property type="entry name" value="DUF3592"/>
</dbReference>
<dbReference type="RefSeq" id="WP_194045486.1">
    <property type="nucleotide sequence ID" value="NZ_JADEXF010000543.1"/>
</dbReference>
<evidence type="ECO:0000313" key="3">
    <source>
        <dbReference type="EMBL" id="MBE9106474.1"/>
    </source>
</evidence>
<feature type="domain" description="DUF3592" evidence="2">
    <location>
        <begin position="55"/>
        <end position="138"/>
    </location>
</feature>
<feature type="transmembrane region" description="Helical" evidence="1">
    <location>
        <begin position="7"/>
        <end position="34"/>
    </location>
</feature>
<reference evidence="3 4" key="1">
    <citation type="submission" date="2020-10" db="EMBL/GenBank/DDBJ databases">
        <authorList>
            <person name="Castelo-Branco R."/>
            <person name="Eusebio N."/>
            <person name="Adriana R."/>
            <person name="Vieira A."/>
            <person name="Brugerolle De Fraissinette N."/>
            <person name="Rezende De Castro R."/>
            <person name="Schneider M.P."/>
            <person name="Vasconcelos V."/>
            <person name="Leao P.N."/>
        </authorList>
    </citation>
    <scope>NUCLEOTIDE SEQUENCE [LARGE SCALE GENOMIC DNA]</scope>
    <source>
        <strain evidence="3 4">LEGE 07299</strain>
    </source>
</reference>
<gene>
    <name evidence="3" type="ORF">IQ229_16520</name>
</gene>
<evidence type="ECO:0000313" key="4">
    <source>
        <dbReference type="Proteomes" id="UP000647836"/>
    </source>
</evidence>
<keyword evidence="1" id="KW-1133">Transmembrane helix</keyword>
<keyword evidence="4" id="KW-1185">Reference proteome</keyword>
<protein>
    <submittedName>
        <fullName evidence="3">DUF3592 domain-containing protein</fullName>
    </submittedName>
</protein>
<keyword evidence="1" id="KW-0472">Membrane</keyword>
<sequence length="181" mass="20411">MAQLQIIFFRLILLVSASIFIGLAIIWGVMVVTITRLSTWSVLTQPRIQWESTFATVVRRETFTFTKSEPEGKKLSCPVIRFTVQGQQYEEQSGPCVIKRRPCQDSRQRKCPRDLQFDKGQIVKVWYDRTKPQSTFIGTTAPAQSNLGDAIKVFCTLAVPTGVLLVVAKVMLDATKRLGKT</sequence>
<comment type="caution">
    <text evidence="3">The sequence shown here is derived from an EMBL/GenBank/DDBJ whole genome shotgun (WGS) entry which is preliminary data.</text>
</comment>
<feature type="transmembrane region" description="Helical" evidence="1">
    <location>
        <begin position="150"/>
        <end position="172"/>
    </location>
</feature>
<keyword evidence="1" id="KW-0812">Transmembrane</keyword>
<proteinExistence type="predicted"/>
<name>A0ABR9U1E2_9NOSO</name>
<organism evidence="3 4">
    <name type="scientific">Nostoc cf. edaphicum LEGE 07299</name>
    <dbReference type="NCBI Taxonomy" id="2777974"/>
    <lineage>
        <taxon>Bacteria</taxon>
        <taxon>Bacillati</taxon>
        <taxon>Cyanobacteriota</taxon>
        <taxon>Cyanophyceae</taxon>
        <taxon>Nostocales</taxon>
        <taxon>Nostocaceae</taxon>
        <taxon>Nostoc</taxon>
    </lineage>
</organism>
<dbReference type="Proteomes" id="UP000647836">
    <property type="component" value="Unassembled WGS sequence"/>
</dbReference>